<comment type="caution">
    <text evidence="3">The sequence shown here is derived from an EMBL/GenBank/DDBJ whole genome shotgun (WGS) entry which is preliminary data.</text>
</comment>
<gene>
    <name evidence="3" type="ORF">HEB29_002617</name>
</gene>
<feature type="compositionally biased region" description="Low complexity" evidence="1">
    <location>
        <begin position="367"/>
        <end position="386"/>
    </location>
</feature>
<feature type="compositionally biased region" description="Acidic residues" evidence="1">
    <location>
        <begin position="1"/>
        <end position="11"/>
    </location>
</feature>
<keyword evidence="2" id="KW-0472">Membrane</keyword>
<evidence type="ECO:0000256" key="2">
    <source>
        <dbReference type="SAM" id="Phobius"/>
    </source>
</evidence>
<keyword evidence="2" id="KW-1133">Transmembrane helix</keyword>
<feature type="compositionally biased region" description="Basic and acidic residues" evidence="1">
    <location>
        <begin position="12"/>
        <end position="29"/>
    </location>
</feature>
<feature type="region of interest" description="Disordered" evidence="1">
    <location>
        <begin position="355"/>
        <end position="419"/>
    </location>
</feature>
<evidence type="ECO:0000256" key="1">
    <source>
        <dbReference type="SAM" id="MobiDB-lite"/>
    </source>
</evidence>
<evidence type="ECO:0008006" key="5">
    <source>
        <dbReference type="Google" id="ProtNLM"/>
    </source>
</evidence>
<proteinExistence type="predicted"/>
<protein>
    <recommendedName>
        <fullName evidence="5">DUF4232 domain-containing protein</fullName>
    </recommendedName>
</protein>
<feature type="compositionally biased region" description="Gly residues" evidence="1">
    <location>
        <begin position="387"/>
        <end position="398"/>
    </location>
</feature>
<reference evidence="3 4" key="1">
    <citation type="submission" date="2020-07" db="EMBL/GenBank/DDBJ databases">
        <title>Sequencing the genomes of 1000 actinobacteria strains.</title>
        <authorList>
            <person name="Klenk H.-P."/>
        </authorList>
    </citation>
    <scope>NUCLEOTIDE SEQUENCE [LARGE SCALE GENOMIC DNA]</scope>
    <source>
        <strain evidence="3 4">DSM 41455</strain>
    </source>
</reference>
<dbReference type="AlphaFoldDB" id="A0A7Y9KU21"/>
<name>A0A7Y9KU21_9ACTN</name>
<feature type="region of interest" description="Disordered" evidence="1">
    <location>
        <begin position="176"/>
        <end position="253"/>
    </location>
</feature>
<evidence type="ECO:0000313" key="4">
    <source>
        <dbReference type="Proteomes" id="UP000530403"/>
    </source>
</evidence>
<sequence>MELEPEVEPEVEPGREPEVRPAPELERDVAPQPQPQPEPHGVQARDTAAVDGEGDAVPPVDGRDDGEGAGAGDGEDDPAGTRVLTGLFGRVPAAGAEAVPEAEAGLDELALRRMLRGAVQDLAPSSGTLDHLHRAVPARRARRRQAVVGFAAAALLIGTAVPAFVHVARSDGDTGVNSAIAGHGEQAQGGSGEEPDEKPDGGKESGPADEVTDSGEGEPDVSASPSEDGATVPGPEAGGGGVVDAPRSEAAAVPGCGPGQLGVVSAESGAPGADGVVYGTFRISNVSATECSVSGDGSVGVQTTGAADPLRVQVVKHAAGDPAAGLPDPATEPGTVTLKPAMAYEVRFAWVPSDTCPVTEPTPTPTPTDDGAAGSTGDGTASEGTGTQFGGEDGGTMDGGIAVTHTPEAGSPSAQTTITNACAGTVYRTGVLPASQ</sequence>
<accession>A0A7Y9KU21</accession>
<evidence type="ECO:0000313" key="3">
    <source>
        <dbReference type="EMBL" id="NYE41606.1"/>
    </source>
</evidence>
<keyword evidence="2" id="KW-0812">Transmembrane</keyword>
<feature type="transmembrane region" description="Helical" evidence="2">
    <location>
        <begin position="147"/>
        <end position="168"/>
    </location>
</feature>
<feature type="compositionally biased region" description="Acidic residues" evidence="1">
    <location>
        <begin position="210"/>
        <end position="219"/>
    </location>
</feature>
<dbReference type="EMBL" id="JACCCF010000001">
    <property type="protein sequence ID" value="NYE41606.1"/>
    <property type="molecule type" value="Genomic_DNA"/>
</dbReference>
<organism evidence="3 4">
    <name type="scientific">Streptomyces fulvorobeus</name>
    <dbReference type="NCBI Taxonomy" id="284028"/>
    <lineage>
        <taxon>Bacteria</taxon>
        <taxon>Bacillati</taxon>
        <taxon>Actinomycetota</taxon>
        <taxon>Actinomycetes</taxon>
        <taxon>Kitasatosporales</taxon>
        <taxon>Streptomycetaceae</taxon>
        <taxon>Streptomyces</taxon>
    </lineage>
</organism>
<dbReference type="RefSeq" id="WP_371874663.1">
    <property type="nucleotide sequence ID" value="NZ_BAAAUE010000014.1"/>
</dbReference>
<feature type="region of interest" description="Disordered" evidence="1">
    <location>
        <begin position="1"/>
        <end position="81"/>
    </location>
</feature>
<dbReference type="Proteomes" id="UP000530403">
    <property type="component" value="Unassembled WGS sequence"/>
</dbReference>